<dbReference type="Proteomes" id="UP001597295">
    <property type="component" value="Unassembled WGS sequence"/>
</dbReference>
<dbReference type="RefSeq" id="WP_379876251.1">
    <property type="nucleotide sequence ID" value="NZ_JBHUIP010000009.1"/>
</dbReference>
<sequence length="114" mass="12252">MPLLAQLPLYLLYAVVGTVAAALAKRSFERLGRQEWQIGFTLFCCAGGLLLVNFALLVNFLDEGAVSVVAPIAIGVNLLVAAIIARVFFKERLDRHRVLGMLAIAVGVALVSWG</sequence>
<feature type="transmembrane region" description="Helical" evidence="1">
    <location>
        <begin position="36"/>
        <end position="58"/>
    </location>
</feature>
<keyword evidence="1" id="KW-1133">Transmembrane helix</keyword>
<protein>
    <submittedName>
        <fullName evidence="3">EamA family transporter</fullName>
    </submittedName>
</protein>
<name>A0ABW5DQE9_9PROT</name>
<feature type="transmembrane region" description="Helical" evidence="1">
    <location>
        <begin position="64"/>
        <end position="89"/>
    </location>
</feature>
<keyword evidence="4" id="KW-1185">Reference proteome</keyword>
<dbReference type="InterPro" id="IPR037185">
    <property type="entry name" value="EmrE-like"/>
</dbReference>
<organism evidence="3 4">
    <name type="scientific">Lacibacterium aquatile</name>
    <dbReference type="NCBI Taxonomy" id="1168082"/>
    <lineage>
        <taxon>Bacteria</taxon>
        <taxon>Pseudomonadati</taxon>
        <taxon>Pseudomonadota</taxon>
        <taxon>Alphaproteobacteria</taxon>
        <taxon>Rhodospirillales</taxon>
        <taxon>Rhodospirillaceae</taxon>
    </lineage>
</organism>
<feature type="transmembrane region" description="Helical" evidence="1">
    <location>
        <begin position="96"/>
        <end position="113"/>
    </location>
</feature>
<gene>
    <name evidence="3" type="ORF">ACFSM5_10240</name>
</gene>
<dbReference type="EMBL" id="JBHUIP010000009">
    <property type="protein sequence ID" value="MFD2263267.1"/>
    <property type="molecule type" value="Genomic_DNA"/>
</dbReference>
<comment type="caution">
    <text evidence="3">The sequence shown here is derived from an EMBL/GenBank/DDBJ whole genome shotgun (WGS) entry which is preliminary data.</text>
</comment>
<keyword evidence="1" id="KW-0472">Membrane</keyword>
<dbReference type="Pfam" id="PF00892">
    <property type="entry name" value="EamA"/>
    <property type="match status" value="1"/>
</dbReference>
<proteinExistence type="predicted"/>
<reference evidence="4" key="1">
    <citation type="journal article" date="2019" name="Int. J. Syst. Evol. Microbiol.">
        <title>The Global Catalogue of Microorganisms (GCM) 10K type strain sequencing project: providing services to taxonomists for standard genome sequencing and annotation.</title>
        <authorList>
            <consortium name="The Broad Institute Genomics Platform"/>
            <consortium name="The Broad Institute Genome Sequencing Center for Infectious Disease"/>
            <person name="Wu L."/>
            <person name="Ma J."/>
        </authorList>
    </citation>
    <scope>NUCLEOTIDE SEQUENCE [LARGE SCALE GENOMIC DNA]</scope>
    <source>
        <strain evidence="4">CGMCC 1.19062</strain>
    </source>
</reference>
<feature type="domain" description="EamA" evidence="2">
    <location>
        <begin position="16"/>
        <end position="112"/>
    </location>
</feature>
<evidence type="ECO:0000259" key="2">
    <source>
        <dbReference type="Pfam" id="PF00892"/>
    </source>
</evidence>
<dbReference type="Gene3D" id="1.10.3730.20">
    <property type="match status" value="1"/>
</dbReference>
<evidence type="ECO:0000313" key="3">
    <source>
        <dbReference type="EMBL" id="MFD2263267.1"/>
    </source>
</evidence>
<dbReference type="InterPro" id="IPR000620">
    <property type="entry name" value="EamA_dom"/>
</dbReference>
<keyword evidence="1" id="KW-0812">Transmembrane</keyword>
<accession>A0ABW5DQE9</accession>
<feature type="transmembrane region" description="Helical" evidence="1">
    <location>
        <begin position="6"/>
        <end position="24"/>
    </location>
</feature>
<dbReference type="SUPFAM" id="SSF103481">
    <property type="entry name" value="Multidrug resistance efflux transporter EmrE"/>
    <property type="match status" value="1"/>
</dbReference>
<evidence type="ECO:0000256" key="1">
    <source>
        <dbReference type="SAM" id="Phobius"/>
    </source>
</evidence>
<evidence type="ECO:0000313" key="4">
    <source>
        <dbReference type="Proteomes" id="UP001597295"/>
    </source>
</evidence>